<keyword evidence="4" id="KW-0560">Oxidoreductase</keyword>
<protein>
    <submittedName>
        <fullName evidence="6">Monooxygenase</fullName>
    </submittedName>
</protein>
<dbReference type="InterPro" id="IPR038220">
    <property type="entry name" value="PHOX_C_sf"/>
</dbReference>
<dbReference type="PRINTS" id="PR00420">
    <property type="entry name" value="RNGMNOXGNASE"/>
</dbReference>
<evidence type="ECO:0000256" key="1">
    <source>
        <dbReference type="ARBA" id="ARBA00001974"/>
    </source>
</evidence>
<gene>
    <name evidence="6" type="ORF">OE88DRAFT_1735405</name>
</gene>
<evidence type="ECO:0000259" key="5">
    <source>
        <dbReference type="Pfam" id="PF01494"/>
    </source>
</evidence>
<sequence length="553" mass="60579">MSSRLHPILIAGAGPTGLVAALTLRQSDIPVRIIDKAPRLEVGSRGQGIMPRTLEVYNFLGVLPDILGKAVPLPKNHVYKLPGGTEVLKELVRAPRSYPTPGIPFFNNYLLGQDVAQGILQSHLEKYDCQVEFGTELCDFKQHADHVETHLVKHNERGQIPETAAVSYIIGADGAKGVVRNTLGLPFPGETRGDAGIVADVRLTGLSRDCWHTWGDMGTLACSAFPRWTHDDDVFWMSLAGKEVPFDELMANPERINDYVKKATDRSDIKITEFLSLSRFKWNIRMVPEFGRDRVFVAGDAAHVHSPTGGQGMNSSVMDGFNLAWKLALAHKGIASPMLLQSYTDERLPVIRKMLEVTTDLLDKTLAKDESALDRGRKFHQLDINYRGSPIVLDQRLGPLTEAPPADIYTFGQLGSVQAGDRAPDAPGLLDLKDSSSGLTSLFRIFAPAKHTVLILSASTPLADSVIDVLRDYPADIVQSVAVLPGRVAVRETEVLPKADLIVKDTDGHVYEGYSVDPWKEELAVIIVRPDGFVGGVGNGAQTVKDYFQRILN</sequence>
<dbReference type="GO" id="GO:0016709">
    <property type="term" value="F:oxidoreductase activity, acting on paired donors, with incorporation or reduction of molecular oxygen, NAD(P)H as one donor, and incorporation of one atom of oxygen"/>
    <property type="evidence" value="ECO:0007669"/>
    <property type="project" value="UniProtKB-ARBA"/>
</dbReference>
<dbReference type="InterPro" id="IPR036188">
    <property type="entry name" value="FAD/NAD-bd_sf"/>
</dbReference>
<dbReference type="Proteomes" id="UP000305948">
    <property type="component" value="Unassembled WGS sequence"/>
</dbReference>
<keyword evidence="3" id="KW-0274">FAD</keyword>
<dbReference type="Gene3D" id="3.30.70.2450">
    <property type="match status" value="1"/>
</dbReference>
<dbReference type="Gene3D" id="3.40.30.20">
    <property type="match status" value="1"/>
</dbReference>
<evidence type="ECO:0000256" key="4">
    <source>
        <dbReference type="ARBA" id="ARBA00023002"/>
    </source>
</evidence>
<proteinExistence type="predicted"/>
<dbReference type="AlphaFoldDB" id="A0A5C3N376"/>
<accession>A0A5C3N376</accession>
<keyword evidence="7" id="KW-1185">Reference proteome</keyword>
<keyword evidence="2" id="KW-0285">Flavoprotein</keyword>
<evidence type="ECO:0000313" key="7">
    <source>
        <dbReference type="Proteomes" id="UP000305948"/>
    </source>
</evidence>
<dbReference type="InterPro" id="IPR002938">
    <property type="entry name" value="FAD-bd"/>
</dbReference>
<reference evidence="6 7" key="1">
    <citation type="journal article" date="2019" name="Nat. Ecol. Evol.">
        <title>Megaphylogeny resolves global patterns of mushroom evolution.</title>
        <authorList>
            <person name="Varga T."/>
            <person name="Krizsan K."/>
            <person name="Foldi C."/>
            <person name="Dima B."/>
            <person name="Sanchez-Garcia M."/>
            <person name="Sanchez-Ramirez S."/>
            <person name="Szollosi G.J."/>
            <person name="Szarkandi J.G."/>
            <person name="Papp V."/>
            <person name="Albert L."/>
            <person name="Andreopoulos W."/>
            <person name="Angelini C."/>
            <person name="Antonin V."/>
            <person name="Barry K.W."/>
            <person name="Bougher N.L."/>
            <person name="Buchanan P."/>
            <person name="Buyck B."/>
            <person name="Bense V."/>
            <person name="Catcheside P."/>
            <person name="Chovatia M."/>
            <person name="Cooper J."/>
            <person name="Damon W."/>
            <person name="Desjardin D."/>
            <person name="Finy P."/>
            <person name="Geml J."/>
            <person name="Haridas S."/>
            <person name="Hughes K."/>
            <person name="Justo A."/>
            <person name="Karasinski D."/>
            <person name="Kautmanova I."/>
            <person name="Kiss B."/>
            <person name="Kocsube S."/>
            <person name="Kotiranta H."/>
            <person name="LaButti K.M."/>
            <person name="Lechner B.E."/>
            <person name="Liimatainen K."/>
            <person name="Lipzen A."/>
            <person name="Lukacs Z."/>
            <person name="Mihaltcheva S."/>
            <person name="Morgado L.N."/>
            <person name="Niskanen T."/>
            <person name="Noordeloos M.E."/>
            <person name="Ohm R.A."/>
            <person name="Ortiz-Santana B."/>
            <person name="Ovrebo C."/>
            <person name="Racz N."/>
            <person name="Riley R."/>
            <person name="Savchenko A."/>
            <person name="Shiryaev A."/>
            <person name="Soop K."/>
            <person name="Spirin V."/>
            <person name="Szebenyi C."/>
            <person name="Tomsovsky M."/>
            <person name="Tulloss R.E."/>
            <person name="Uehling J."/>
            <person name="Grigoriev I.V."/>
            <person name="Vagvolgyi C."/>
            <person name="Papp T."/>
            <person name="Martin F.M."/>
            <person name="Miettinen O."/>
            <person name="Hibbett D.S."/>
            <person name="Nagy L.G."/>
        </authorList>
    </citation>
    <scope>NUCLEOTIDE SEQUENCE [LARGE SCALE GENOMIC DNA]</scope>
    <source>
        <strain evidence="6 7">OMC1185</strain>
    </source>
</reference>
<dbReference type="InterPro" id="IPR050641">
    <property type="entry name" value="RIFMO-like"/>
</dbReference>
<name>A0A5C3N376_9AGAM</name>
<dbReference type="SUPFAM" id="SSF51905">
    <property type="entry name" value="FAD/NAD(P)-binding domain"/>
    <property type="match status" value="1"/>
</dbReference>
<dbReference type="STRING" id="5364.A0A5C3N376"/>
<dbReference type="Gene3D" id="3.50.50.60">
    <property type="entry name" value="FAD/NAD(P)-binding domain"/>
    <property type="match status" value="1"/>
</dbReference>
<dbReference type="GO" id="GO:0071949">
    <property type="term" value="F:FAD binding"/>
    <property type="evidence" value="ECO:0007669"/>
    <property type="project" value="InterPro"/>
</dbReference>
<dbReference type="PANTHER" id="PTHR43004">
    <property type="entry name" value="TRK SYSTEM POTASSIUM UPTAKE PROTEIN"/>
    <property type="match status" value="1"/>
</dbReference>
<keyword evidence="6" id="KW-0503">Monooxygenase</keyword>
<dbReference type="EMBL" id="ML213511">
    <property type="protein sequence ID" value="TFK51512.1"/>
    <property type="molecule type" value="Genomic_DNA"/>
</dbReference>
<evidence type="ECO:0000313" key="6">
    <source>
        <dbReference type="EMBL" id="TFK51512.1"/>
    </source>
</evidence>
<dbReference type="Pfam" id="PF01494">
    <property type="entry name" value="FAD_binding_3"/>
    <property type="match status" value="1"/>
</dbReference>
<dbReference type="PANTHER" id="PTHR43004:SF19">
    <property type="entry name" value="BINDING MONOOXYGENASE, PUTATIVE (JCVI)-RELATED"/>
    <property type="match status" value="1"/>
</dbReference>
<dbReference type="OrthoDB" id="2690153at2759"/>
<evidence type="ECO:0000256" key="3">
    <source>
        <dbReference type="ARBA" id="ARBA00022827"/>
    </source>
</evidence>
<comment type="cofactor">
    <cofactor evidence="1">
        <name>FAD</name>
        <dbReference type="ChEBI" id="CHEBI:57692"/>
    </cofactor>
</comment>
<feature type="domain" description="FAD-binding" evidence="5">
    <location>
        <begin position="7"/>
        <end position="356"/>
    </location>
</feature>
<organism evidence="6 7">
    <name type="scientific">Heliocybe sulcata</name>
    <dbReference type="NCBI Taxonomy" id="5364"/>
    <lineage>
        <taxon>Eukaryota</taxon>
        <taxon>Fungi</taxon>
        <taxon>Dikarya</taxon>
        <taxon>Basidiomycota</taxon>
        <taxon>Agaricomycotina</taxon>
        <taxon>Agaricomycetes</taxon>
        <taxon>Gloeophyllales</taxon>
        <taxon>Gloeophyllaceae</taxon>
        <taxon>Heliocybe</taxon>
    </lineage>
</organism>
<evidence type="ECO:0000256" key="2">
    <source>
        <dbReference type="ARBA" id="ARBA00022630"/>
    </source>
</evidence>